<geneLocation type="plasmid" evidence="2">
    <name>pb18-3</name>
</geneLocation>
<accession>A0A6C0Y779</accession>
<dbReference type="AlphaFoldDB" id="A0A6C0Y779"/>
<dbReference type="EMBL" id="CP044458">
    <property type="protein sequence ID" value="QIC72117.1"/>
    <property type="molecule type" value="Genomic_DNA"/>
</dbReference>
<evidence type="ECO:0000313" key="1">
    <source>
        <dbReference type="EMBL" id="QIC72117.1"/>
    </source>
</evidence>
<dbReference type="Proteomes" id="UP000503440">
    <property type="component" value="Plasmid pB18-3"/>
</dbReference>
<evidence type="ECO:0000313" key="2">
    <source>
        <dbReference type="Proteomes" id="UP000503440"/>
    </source>
</evidence>
<proteinExistence type="predicted"/>
<keyword evidence="1" id="KW-0614">Plasmid</keyword>
<organism evidence="1 2">
    <name type="scientific">Acinetobacter indicus</name>
    <dbReference type="NCBI Taxonomy" id="756892"/>
    <lineage>
        <taxon>Bacteria</taxon>
        <taxon>Pseudomonadati</taxon>
        <taxon>Pseudomonadota</taxon>
        <taxon>Gammaproteobacteria</taxon>
        <taxon>Moraxellales</taxon>
        <taxon>Moraxellaceae</taxon>
        <taxon>Acinetobacter</taxon>
    </lineage>
</organism>
<gene>
    <name evidence="1" type="ORF">FSC09_17310</name>
</gene>
<protein>
    <submittedName>
        <fullName evidence="1">Uncharacterized protein</fullName>
    </submittedName>
</protein>
<sequence length="98" mass="11084">MSLLNQIEEVKQALETAQVPSDLILRFANSHKLAQIIRKYDNAIVAQVPDHLAQNLAADYANFRAKGYTLAEATYSAICTMFNYEKLVVKERVYGYAQ</sequence>
<name>A0A6C0Y779_9GAMM</name>
<dbReference type="RefSeq" id="WP_163146676.1">
    <property type="nucleotide sequence ID" value="NZ_CP044458.1"/>
</dbReference>
<reference evidence="1 2" key="1">
    <citation type="submission" date="2019-09" db="EMBL/GenBank/DDBJ databases">
        <title>Non-baumannii Acinetobacter spp. carrying blaNDM-1 isolated in China.</title>
        <authorList>
            <person name="Cui C."/>
            <person name="Chen C."/>
            <person name="Sun J."/>
            <person name="Liu Y."/>
        </authorList>
    </citation>
    <scope>NUCLEOTIDE SEQUENCE [LARGE SCALE GENOMIC DNA]</scope>
    <source>
        <strain evidence="1 2">B18</strain>
        <plasmid evidence="2">pb18-3</plasmid>
    </source>
</reference>